<dbReference type="EMBL" id="CM047589">
    <property type="protein sequence ID" value="KAI9920307.1"/>
    <property type="molecule type" value="Genomic_DNA"/>
</dbReference>
<name>A0ACC0WPJ5_9STRA</name>
<gene>
    <name evidence="1" type="ORF">PsorP6_016062</name>
</gene>
<keyword evidence="2" id="KW-1185">Reference proteome</keyword>
<organism evidence="1 2">
    <name type="scientific">Peronosclerospora sorghi</name>
    <dbReference type="NCBI Taxonomy" id="230839"/>
    <lineage>
        <taxon>Eukaryota</taxon>
        <taxon>Sar</taxon>
        <taxon>Stramenopiles</taxon>
        <taxon>Oomycota</taxon>
        <taxon>Peronosporomycetes</taxon>
        <taxon>Peronosporales</taxon>
        <taxon>Peronosporaceae</taxon>
        <taxon>Peronosclerospora</taxon>
    </lineage>
</organism>
<comment type="caution">
    <text evidence="1">The sequence shown here is derived from an EMBL/GenBank/DDBJ whole genome shotgun (WGS) entry which is preliminary data.</text>
</comment>
<dbReference type="Proteomes" id="UP001163321">
    <property type="component" value="Chromosome 10"/>
</dbReference>
<evidence type="ECO:0000313" key="2">
    <source>
        <dbReference type="Proteomes" id="UP001163321"/>
    </source>
</evidence>
<proteinExistence type="predicted"/>
<reference evidence="1 2" key="1">
    <citation type="journal article" date="2022" name="bioRxiv">
        <title>The genome of the oomycete Peronosclerospora sorghi, a cosmopolitan pathogen of maize and sorghum, is inflated with dispersed pseudogenes.</title>
        <authorList>
            <person name="Fletcher K."/>
            <person name="Martin F."/>
            <person name="Isakeit T."/>
            <person name="Cavanaugh K."/>
            <person name="Magill C."/>
            <person name="Michelmore R."/>
        </authorList>
    </citation>
    <scope>NUCLEOTIDE SEQUENCE [LARGE SCALE GENOMIC DNA]</scope>
    <source>
        <strain evidence="1">P6</strain>
    </source>
</reference>
<protein>
    <submittedName>
        <fullName evidence="1">Uncharacterized protein</fullName>
    </submittedName>
</protein>
<sequence length="67" mass="7473">MSLQGRMLRLYKKGTTTWRVYSVNDCHDFHDGIVPRDAMNADQRGLADQLLKGGMKANAVTLHLKGA</sequence>
<evidence type="ECO:0000313" key="1">
    <source>
        <dbReference type="EMBL" id="KAI9920307.1"/>
    </source>
</evidence>
<accession>A0ACC0WPJ5</accession>